<comment type="caution">
    <text evidence="1">The sequence shown here is derived from an EMBL/GenBank/DDBJ whole genome shotgun (WGS) entry which is preliminary data.</text>
</comment>
<dbReference type="Gene3D" id="1.10.150.240">
    <property type="entry name" value="Putative phosphatase, domain 2"/>
    <property type="match status" value="1"/>
</dbReference>
<dbReference type="Gene3D" id="3.40.50.1000">
    <property type="entry name" value="HAD superfamily/HAD-like"/>
    <property type="match status" value="1"/>
</dbReference>
<name>A0A2D0BII4_ENTFC</name>
<evidence type="ECO:0000313" key="1">
    <source>
        <dbReference type="EMBL" id="PHL20800.1"/>
    </source>
</evidence>
<dbReference type="NCBIfam" id="TIGR01549">
    <property type="entry name" value="HAD-SF-IA-v1"/>
    <property type="match status" value="1"/>
</dbReference>
<accession>A0A2D0BII4</accession>
<dbReference type="CDD" id="cd07505">
    <property type="entry name" value="HAD_BPGM-like"/>
    <property type="match status" value="1"/>
</dbReference>
<dbReference type="InterPro" id="IPR006439">
    <property type="entry name" value="HAD-SF_hydro_IA"/>
</dbReference>
<dbReference type="InterPro" id="IPR036412">
    <property type="entry name" value="HAD-like_sf"/>
</dbReference>
<dbReference type="AlphaFoldDB" id="A0A2D0BII4"/>
<dbReference type="PANTHER" id="PTHR18901:SF38">
    <property type="entry name" value="PSEUDOURIDINE-5'-PHOSPHATASE"/>
    <property type="match status" value="1"/>
</dbReference>
<dbReference type="SFLD" id="SFLDS00003">
    <property type="entry name" value="Haloacid_Dehalogenase"/>
    <property type="match status" value="1"/>
</dbReference>
<dbReference type="PRINTS" id="PR00413">
    <property type="entry name" value="HADHALOGNASE"/>
</dbReference>
<protein>
    <submittedName>
        <fullName evidence="1">HAD family phosphatase</fullName>
    </submittedName>
</protein>
<dbReference type="EMBL" id="PCGC01000035">
    <property type="protein sequence ID" value="PHL20800.1"/>
    <property type="molecule type" value="Genomic_DNA"/>
</dbReference>
<organism evidence="1 2">
    <name type="scientific">Enterococcus faecium</name>
    <name type="common">Streptococcus faecium</name>
    <dbReference type="NCBI Taxonomy" id="1352"/>
    <lineage>
        <taxon>Bacteria</taxon>
        <taxon>Bacillati</taxon>
        <taxon>Bacillota</taxon>
        <taxon>Bacilli</taxon>
        <taxon>Lactobacillales</taxon>
        <taxon>Enterococcaceae</taxon>
        <taxon>Enterococcus</taxon>
    </lineage>
</organism>
<dbReference type="NCBIfam" id="TIGR01509">
    <property type="entry name" value="HAD-SF-IA-v3"/>
    <property type="match status" value="1"/>
</dbReference>
<dbReference type="Proteomes" id="UP000224303">
    <property type="component" value="Unassembled WGS sequence"/>
</dbReference>
<reference evidence="1 2" key="1">
    <citation type="submission" date="2017-10" db="EMBL/GenBank/DDBJ databases">
        <title>Draft genomes of the Enterococcus faecium isolated from human feces before and after Helicobacter pylori eradication therapy.</title>
        <authorList>
            <person name="Prianichniikov N.A."/>
            <person name="Glushchenko O.E."/>
            <person name="Malakhova M.V."/>
        </authorList>
    </citation>
    <scope>NUCLEOTIDE SEQUENCE [LARGE SCALE GENOMIC DNA]</scope>
    <source>
        <strain evidence="1 2">Hp_5-7</strain>
    </source>
</reference>
<gene>
    <name evidence="1" type="ORF">CQR37_12030</name>
</gene>
<dbReference type="InterPro" id="IPR023198">
    <property type="entry name" value="PGP-like_dom2"/>
</dbReference>
<dbReference type="PANTHER" id="PTHR18901">
    <property type="entry name" value="2-DEOXYGLUCOSE-6-PHOSPHATE PHOSPHATASE 2"/>
    <property type="match status" value="1"/>
</dbReference>
<dbReference type="SFLD" id="SFLDG01135">
    <property type="entry name" value="C1.5.6:_HAD__Beta-PGM__Phospha"/>
    <property type="match status" value="1"/>
</dbReference>
<dbReference type="Pfam" id="PF13419">
    <property type="entry name" value="HAD_2"/>
    <property type="match status" value="1"/>
</dbReference>
<dbReference type="SUPFAM" id="SSF56784">
    <property type="entry name" value="HAD-like"/>
    <property type="match status" value="1"/>
</dbReference>
<evidence type="ECO:0000313" key="2">
    <source>
        <dbReference type="Proteomes" id="UP000224303"/>
    </source>
</evidence>
<sequence>MVNGLKVKIGPQFYLYEEGGISKLFIFDMDGLLLETGRLAYRAYVKSAQKYDYEMRKEVYYLLTGQTEMAIREQMGILYGEDVPYIKWREAINQYKEKIVKEDKRVYTKKGAEEILSFAKERGIHTIVASSNTREKIEMYLRMENLYDFFEQIISGDDVEKGKPEPEIFLKACSKMNIPPSEALVFEDSIAGIEAARRAGILSFLIKDHLIGLPDHNGKHKLKVDVSLYESNKADYEFYDLHQAKRFLESKGLYL</sequence>
<dbReference type="SFLD" id="SFLDG01129">
    <property type="entry name" value="C1.5:_HAD__Beta-PGM__Phosphata"/>
    <property type="match status" value="1"/>
</dbReference>
<dbReference type="InterPro" id="IPR023214">
    <property type="entry name" value="HAD_sf"/>
</dbReference>
<dbReference type="InterPro" id="IPR041492">
    <property type="entry name" value="HAD_2"/>
</dbReference>
<proteinExistence type="predicted"/>
<dbReference type="RefSeq" id="WP_002298686.1">
    <property type="nucleotide sequence ID" value="NZ_CABGND010000024.1"/>
</dbReference>